<dbReference type="EMBL" id="BMAU01021394">
    <property type="protein sequence ID" value="GFY30824.1"/>
    <property type="molecule type" value="Genomic_DNA"/>
</dbReference>
<evidence type="ECO:0000313" key="1">
    <source>
        <dbReference type="EMBL" id="GFY30824.1"/>
    </source>
</evidence>
<name>A0A8X6WAF1_TRICX</name>
<dbReference type="Gene3D" id="3.30.420.10">
    <property type="entry name" value="Ribonuclease H-like superfamily/Ribonuclease H"/>
    <property type="match status" value="1"/>
</dbReference>
<gene>
    <name evidence="1" type="ORF">TNCV_3119841</name>
</gene>
<dbReference type="InterPro" id="IPR036397">
    <property type="entry name" value="RNaseH_sf"/>
</dbReference>
<accession>A0A8X6WAF1</accession>
<comment type="caution">
    <text evidence="1">The sequence shown here is derived from an EMBL/GenBank/DDBJ whole genome shotgun (WGS) entry which is preliminary data.</text>
</comment>
<dbReference type="Proteomes" id="UP000887159">
    <property type="component" value="Unassembled WGS sequence"/>
</dbReference>
<keyword evidence="2" id="KW-1185">Reference proteome</keyword>
<protein>
    <submittedName>
        <fullName evidence="1">Uncharacterized protein</fullName>
    </submittedName>
</protein>
<evidence type="ECO:0000313" key="2">
    <source>
        <dbReference type="Proteomes" id="UP000887159"/>
    </source>
</evidence>
<reference evidence="1" key="1">
    <citation type="submission" date="2020-08" db="EMBL/GenBank/DDBJ databases">
        <title>Multicomponent nature underlies the extraordinary mechanical properties of spider dragline silk.</title>
        <authorList>
            <person name="Kono N."/>
            <person name="Nakamura H."/>
            <person name="Mori M."/>
            <person name="Yoshida Y."/>
            <person name="Ohtoshi R."/>
            <person name="Malay A.D."/>
            <person name="Moran D.A.P."/>
            <person name="Tomita M."/>
            <person name="Numata K."/>
            <person name="Arakawa K."/>
        </authorList>
    </citation>
    <scope>NUCLEOTIDE SEQUENCE</scope>
</reference>
<proteinExistence type="predicted"/>
<dbReference type="AlphaFoldDB" id="A0A8X6WAF1"/>
<organism evidence="1 2">
    <name type="scientific">Trichonephila clavipes</name>
    <name type="common">Golden silk orbweaver</name>
    <name type="synonym">Nephila clavipes</name>
    <dbReference type="NCBI Taxonomy" id="2585209"/>
    <lineage>
        <taxon>Eukaryota</taxon>
        <taxon>Metazoa</taxon>
        <taxon>Ecdysozoa</taxon>
        <taxon>Arthropoda</taxon>
        <taxon>Chelicerata</taxon>
        <taxon>Arachnida</taxon>
        <taxon>Araneae</taxon>
        <taxon>Araneomorphae</taxon>
        <taxon>Entelegynae</taxon>
        <taxon>Araneoidea</taxon>
        <taxon>Nephilidae</taxon>
        <taxon>Trichonephila</taxon>
    </lineage>
</organism>
<sequence>MLDVFFGIQGIVHLEFVPDERTVKCELYEDILSRLRELIRNCGLSSYDALLRHNAPAHRSYLVIHLLAKKKTYILPHPP</sequence>
<dbReference type="GO" id="GO:0003676">
    <property type="term" value="F:nucleic acid binding"/>
    <property type="evidence" value="ECO:0007669"/>
    <property type="project" value="InterPro"/>
</dbReference>